<proteinExistence type="predicted"/>
<evidence type="ECO:0000259" key="1">
    <source>
        <dbReference type="PROSITE" id="PS50011"/>
    </source>
</evidence>
<dbReference type="EMBL" id="MU032345">
    <property type="protein sequence ID" value="KAF3768326.1"/>
    <property type="molecule type" value="Genomic_DNA"/>
</dbReference>
<dbReference type="OrthoDB" id="4062651at2759"/>
<reference evidence="2" key="1">
    <citation type="journal article" date="2020" name="Phytopathology">
        <title>Genome sequence of the chestnut blight fungus Cryphonectria parasitica EP155: A fundamental resource for an archetypical invasive plant pathogen.</title>
        <authorList>
            <person name="Crouch J.A."/>
            <person name="Dawe A."/>
            <person name="Aerts A."/>
            <person name="Barry K."/>
            <person name="Churchill A.C.L."/>
            <person name="Grimwood J."/>
            <person name="Hillman B."/>
            <person name="Milgroom M.G."/>
            <person name="Pangilinan J."/>
            <person name="Smith M."/>
            <person name="Salamov A."/>
            <person name="Schmutz J."/>
            <person name="Yadav J."/>
            <person name="Grigoriev I.V."/>
            <person name="Nuss D."/>
        </authorList>
    </citation>
    <scope>NUCLEOTIDE SEQUENCE</scope>
    <source>
        <strain evidence="2">EP155</strain>
    </source>
</reference>
<dbReference type="Gene3D" id="1.10.510.10">
    <property type="entry name" value="Transferase(Phosphotransferase) domain 1"/>
    <property type="match status" value="1"/>
</dbReference>
<evidence type="ECO:0000313" key="2">
    <source>
        <dbReference type="EMBL" id="KAF3768326.1"/>
    </source>
</evidence>
<dbReference type="GO" id="GO:0005524">
    <property type="term" value="F:ATP binding"/>
    <property type="evidence" value="ECO:0007669"/>
    <property type="project" value="InterPro"/>
</dbReference>
<sequence length="182" mass="20617">FDELVKLLRPIPKEEIYPEFPTEKLTRYRPQQESDNATLFFKAPKLGHYLAGSRCDLAVRLLNEAKIYEIILRNPHLNLDSYLGCVEEEGRLVRLVLKNYSKSLEDCFQFGLLEEFTLQQRMEIMDGIEAAAAHMHSLGFAYNDISSSNIMFNEVGRAVLIDFDACAPLGSPLTKGGLVSGW</sequence>
<protein>
    <recommendedName>
        <fullName evidence="1">Protein kinase domain-containing protein</fullName>
    </recommendedName>
</protein>
<dbReference type="Proteomes" id="UP000803844">
    <property type="component" value="Unassembled WGS sequence"/>
</dbReference>
<dbReference type="RefSeq" id="XP_040779287.1">
    <property type="nucleotide sequence ID" value="XM_040916164.1"/>
</dbReference>
<dbReference type="GeneID" id="63833293"/>
<feature type="domain" description="Protein kinase" evidence="1">
    <location>
        <begin position="1"/>
        <end position="182"/>
    </location>
</feature>
<comment type="caution">
    <text evidence="2">The sequence shown here is derived from an EMBL/GenBank/DDBJ whole genome shotgun (WGS) entry which is preliminary data.</text>
</comment>
<dbReference type="InterPro" id="IPR000719">
    <property type="entry name" value="Prot_kinase_dom"/>
</dbReference>
<dbReference type="SUPFAM" id="SSF56112">
    <property type="entry name" value="Protein kinase-like (PK-like)"/>
    <property type="match status" value="1"/>
</dbReference>
<feature type="non-terminal residue" evidence="2">
    <location>
        <position position="1"/>
    </location>
</feature>
<dbReference type="PROSITE" id="PS50011">
    <property type="entry name" value="PROTEIN_KINASE_DOM"/>
    <property type="match status" value="1"/>
</dbReference>
<accession>A0A9P4Y8A7</accession>
<dbReference type="InterPro" id="IPR011009">
    <property type="entry name" value="Kinase-like_dom_sf"/>
</dbReference>
<name>A0A9P4Y8A7_CRYP1</name>
<organism evidence="2 3">
    <name type="scientific">Cryphonectria parasitica (strain ATCC 38755 / EP155)</name>
    <dbReference type="NCBI Taxonomy" id="660469"/>
    <lineage>
        <taxon>Eukaryota</taxon>
        <taxon>Fungi</taxon>
        <taxon>Dikarya</taxon>
        <taxon>Ascomycota</taxon>
        <taxon>Pezizomycotina</taxon>
        <taxon>Sordariomycetes</taxon>
        <taxon>Sordariomycetidae</taxon>
        <taxon>Diaporthales</taxon>
        <taxon>Cryphonectriaceae</taxon>
        <taxon>Cryphonectria-Endothia species complex</taxon>
        <taxon>Cryphonectria</taxon>
    </lineage>
</organism>
<evidence type="ECO:0000313" key="3">
    <source>
        <dbReference type="Proteomes" id="UP000803844"/>
    </source>
</evidence>
<dbReference type="AlphaFoldDB" id="A0A9P4Y8A7"/>
<dbReference type="GO" id="GO:0004672">
    <property type="term" value="F:protein kinase activity"/>
    <property type="evidence" value="ECO:0007669"/>
    <property type="project" value="InterPro"/>
</dbReference>
<feature type="non-terminal residue" evidence="2">
    <location>
        <position position="182"/>
    </location>
</feature>
<gene>
    <name evidence="2" type="ORF">M406DRAFT_242087</name>
</gene>
<keyword evidence="3" id="KW-1185">Reference proteome</keyword>